<dbReference type="InterPro" id="IPR050062">
    <property type="entry name" value="Pro-tRNA_synthetase"/>
</dbReference>
<keyword evidence="6" id="KW-0648">Protein biosynthesis</keyword>
<protein>
    <recommendedName>
        <fullName evidence="2">proline--tRNA ligase</fullName>
        <ecNumber evidence="2">6.1.1.15</ecNumber>
    </recommendedName>
    <alternativeName>
        <fullName evidence="8">Prolyl-tRNA synthetase</fullName>
    </alternativeName>
</protein>
<dbReference type="Proteomes" id="UP001201980">
    <property type="component" value="Unassembled WGS sequence"/>
</dbReference>
<dbReference type="GO" id="GO:0005524">
    <property type="term" value="F:ATP binding"/>
    <property type="evidence" value="ECO:0007669"/>
    <property type="project" value="UniProtKB-KW"/>
</dbReference>
<dbReference type="EMBL" id="JAKWBI020000808">
    <property type="protein sequence ID" value="KAJ2892422.1"/>
    <property type="molecule type" value="Genomic_DNA"/>
</dbReference>
<evidence type="ECO:0000313" key="11">
    <source>
        <dbReference type="EMBL" id="KAJ2892422.1"/>
    </source>
</evidence>
<dbReference type="InterPro" id="IPR002316">
    <property type="entry name" value="Pro-tRNA-ligase_IIa"/>
</dbReference>
<evidence type="ECO:0000313" key="12">
    <source>
        <dbReference type="Proteomes" id="UP001201980"/>
    </source>
</evidence>
<keyword evidence="3 11" id="KW-0436">Ligase</keyword>
<proteinExistence type="inferred from homology"/>
<evidence type="ECO:0000256" key="5">
    <source>
        <dbReference type="ARBA" id="ARBA00022840"/>
    </source>
</evidence>
<dbReference type="InterPro" id="IPR045864">
    <property type="entry name" value="aa-tRNA-synth_II/BPL/LPL"/>
</dbReference>
<dbReference type="InterPro" id="IPR006195">
    <property type="entry name" value="aa-tRNA-synth_II"/>
</dbReference>
<dbReference type="Gene3D" id="3.40.50.800">
    <property type="entry name" value="Anticodon-binding domain"/>
    <property type="match status" value="1"/>
</dbReference>
<organism evidence="11 12">
    <name type="scientific">Zalerion maritima</name>
    <dbReference type="NCBI Taxonomy" id="339359"/>
    <lineage>
        <taxon>Eukaryota</taxon>
        <taxon>Fungi</taxon>
        <taxon>Dikarya</taxon>
        <taxon>Ascomycota</taxon>
        <taxon>Pezizomycotina</taxon>
        <taxon>Sordariomycetes</taxon>
        <taxon>Lulworthiomycetidae</taxon>
        <taxon>Lulworthiales</taxon>
        <taxon>Lulworthiaceae</taxon>
        <taxon>Zalerion</taxon>
    </lineage>
</organism>
<dbReference type="GO" id="GO:0005739">
    <property type="term" value="C:mitochondrion"/>
    <property type="evidence" value="ECO:0007669"/>
    <property type="project" value="TreeGrafter"/>
</dbReference>
<dbReference type="PANTHER" id="PTHR42753:SF2">
    <property type="entry name" value="PROLINE--TRNA LIGASE"/>
    <property type="match status" value="1"/>
</dbReference>
<keyword evidence="4" id="KW-0547">Nucleotide-binding</keyword>
<evidence type="ECO:0000256" key="9">
    <source>
        <dbReference type="ARBA" id="ARBA00047671"/>
    </source>
</evidence>
<comment type="caution">
    <text evidence="11">The sequence shown here is derived from an EMBL/GenBank/DDBJ whole genome shotgun (WGS) entry which is preliminary data.</text>
</comment>
<evidence type="ECO:0000256" key="4">
    <source>
        <dbReference type="ARBA" id="ARBA00022741"/>
    </source>
</evidence>
<evidence type="ECO:0000256" key="3">
    <source>
        <dbReference type="ARBA" id="ARBA00022598"/>
    </source>
</evidence>
<comment type="similarity">
    <text evidence="1">Belongs to the class-II aminoacyl-tRNA synthetase family.</text>
</comment>
<accession>A0AAD5RGW8</accession>
<dbReference type="SUPFAM" id="SSF52954">
    <property type="entry name" value="Class II aaRS ABD-related"/>
    <property type="match status" value="1"/>
</dbReference>
<dbReference type="PROSITE" id="PS50862">
    <property type="entry name" value="AA_TRNA_LIGASE_II"/>
    <property type="match status" value="1"/>
</dbReference>
<keyword evidence="12" id="KW-1185">Reference proteome</keyword>
<dbReference type="SUPFAM" id="SSF55681">
    <property type="entry name" value="Class II aaRS and biotin synthetases"/>
    <property type="match status" value="1"/>
</dbReference>
<evidence type="ECO:0000256" key="7">
    <source>
        <dbReference type="ARBA" id="ARBA00023146"/>
    </source>
</evidence>
<dbReference type="AlphaFoldDB" id="A0AAD5RGW8"/>
<evidence type="ECO:0000256" key="8">
    <source>
        <dbReference type="ARBA" id="ARBA00029731"/>
    </source>
</evidence>
<dbReference type="GO" id="GO:0004827">
    <property type="term" value="F:proline-tRNA ligase activity"/>
    <property type="evidence" value="ECO:0007669"/>
    <property type="project" value="UniProtKB-EC"/>
</dbReference>
<dbReference type="InterPro" id="IPR036621">
    <property type="entry name" value="Anticodon-bd_dom_sf"/>
</dbReference>
<name>A0AAD5RGW8_9PEZI</name>
<sequence>MGPKLGPARGATAACKVAVRRLFFSTSSVGSEKICKMSTFWIPASNIAPVKVKDTDIHSRLVRYGFLRQVHSGIFHMLPLGHRVQVKLERLIGQHMETLGACRLDMSSLSSESLWETSGRLDKIYPELFRFADRKGSPYLLAPTHEEEITNLVAKGLHSYKELPLRLYQITRKYRDEMRPRAGILRAREFTMKDLYTFDYSAASALEAYAAVRAAYTAIFACLGLPVVAAEASSGDMGGSLSHEYLLAAPNGEDKLVTCAGCGYAANAEVAGLKEGDNHSLCPRCSDGALTHQNAVELGHTFYLATRYSEPLGANVVVPATLLGNGTDGTVMVPLQMGCHGIGVSRLLASAAEHWSLSDSPGIGWPPAIAPFQVIILYRSEFQADAGEAAAAISKSCQADILLDDRSESLAWKMRDADNIGFIAKASYGDSH</sequence>
<feature type="domain" description="Aminoacyl-transfer RNA synthetases class-II family profile" evidence="10">
    <location>
        <begin position="81"/>
        <end position="371"/>
    </location>
</feature>
<dbReference type="PRINTS" id="PR01046">
    <property type="entry name" value="TRNASYNTHPRO"/>
</dbReference>
<evidence type="ECO:0000259" key="10">
    <source>
        <dbReference type="PROSITE" id="PS50862"/>
    </source>
</evidence>
<dbReference type="GO" id="GO:0006433">
    <property type="term" value="P:prolyl-tRNA aminoacylation"/>
    <property type="evidence" value="ECO:0007669"/>
    <property type="project" value="InterPro"/>
</dbReference>
<dbReference type="PANTHER" id="PTHR42753">
    <property type="entry name" value="MITOCHONDRIAL RIBOSOME PROTEIN L39/PROLYL-TRNA LIGASE FAMILY MEMBER"/>
    <property type="match status" value="1"/>
</dbReference>
<evidence type="ECO:0000256" key="2">
    <source>
        <dbReference type="ARBA" id="ARBA00012831"/>
    </source>
</evidence>
<reference evidence="11" key="1">
    <citation type="submission" date="2022-07" db="EMBL/GenBank/DDBJ databases">
        <title>Draft genome sequence of Zalerion maritima ATCC 34329, a (micro)plastics degrading marine fungus.</title>
        <authorList>
            <person name="Paco A."/>
            <person name="Goncalves M.F.M."/>
            <person name="Rocha-Santos T.A.P."/>
            <person name="Alves A."/>
        </authorList>
    </citation>
    <scope>NUCLEOTIDE SEQUENCE</scope>
    <source>
        <strain evidence="11">ATCC 34329</strain>
    </source>
</reference>
<keyword evidence="5" id="KW-0067">ATP-binding</keyword>
<gene>
    <name evidence="11" type="ORF">MKZ38_009860</name>
</gene>
<dbReference type="Gene3D" id="3.30.930.10">
    <property type="entry name" value="Bira Bifunctional Protein, Domain 2"/>
    <property type="match status" value="1"/>
</dbReference>
<comment type="catalytic activity">
    <reaction evidence="9">
        <text>tRNA(Pro) + L-proline + ATP = L-prolyl-tRNA(Pro) + AMP + diphosphate</text>
        <dbReference type="Rhea" id="RHEA:14305"/>
        <dbReference type="Rhea" id="RHEA-COMP:9700"/>
        <dbReference type="Rhea" id="RHEA-COMP:9702"/>
        <dbReference type="ChEBI" id="CHEBI:30616"/>
        <dbReference type="ChEBI" id="CHEBI:33019"/>
        <dbReference type="ChEBI" id="CHEBI:60039"/>
        <dbReference type="ChEBI" id="CHEBI:78442"/>
        <dbReference type="ChEBI" id="CHEBI:78532"/>
        <dbReference type="ChEBI" id="CHEBI:456215"/>
        <dbReference type="EC" id="6.1.1.15"/>
    </reaction>
</comment>
<keyword evidence="7" id="KW-0030">Aminoacyl-tRNA synthetase</keyword>
<dbReference type="InterPro" id="IPR002314">
    <property type="entry name" value="aa-tRNA-synt_IIb"/>
</dbReference>
<evidence type="ECO:0000256" key="1">
    <source>
        <dbReference type="ARBA" id="ARBA00008226"/>
    </source>
</evidence>
<dbReference type="EC" id="6.1.1.15" evidence="2"/>
<dbReference type="Pfam" id="PF00587">
    <property type="entry name" value="tRNA-synt_2b"/>
    <property type="match status" value="1"/>
</dbReference>
<evidence type="ECO:0000256" key="6">
    <source>
        <dbReference type="ARBA" id="ARBA00022917"/>
    </source>
</evidence>